<dbReference type="EMBL" id="CP000159">
    <property type="protein sequence ID" value="ABC44328.1"/>
    <property type="molecule type" value="Genomic_DNA"/>
</dbReference>
<accession>Q2S2P7</accession>
<dbReference type="Proteomes" id="UP000008674">
    <property type="component" value="Chromosome"/>
</dbReference>
<keyword evidence="3" id="KW-1185">Reference proteome</keyword>
<dbReference type="AlphaFoldDB" id="Q2S2P7"/>
<dbReference type="PATRIC" id="fig|309807.25.peg.1465"/>
<protein>
    <submittedName>
        <fullName evidence="2">Uncharacterized protein</fullName>
    </submittedName>
</protein>
<feature type="region of interest" description="Disordered" evidence="1">
    <location>
        <begin position="313"/>
        <end position="380"/>
    </location>
</feature>
<evidence type="ECO:0000256" key="1">
    <source>
        <dbReference type="SAM" id="MobiDB-lite"/>
    </source>
</evidence>
<reference evidence="2 3" key="1">
    <citation type="journal article" date="2005" name="Proc. Natl. Acad. Sci. U.S.A.">
        <title>The genome of Salinibacter ruber: convergence and gene exchange among hyperhalophilic bacteria and archaea.</title>
        <authorList>
            <person name="Mongodin E.F."/>
            <person name="Nelson K.E."/>
            <person name="Daugherty S."/>
            <person name="Deboy R.T."/>
            <person name="Wister J."/>
            <person name="Khouri H."/>
            <person name="Weidman J."/>
            <person name="Walsh D.A."/>
            <person name="Papke R.T."/>
            <person name="Sanchez Perez G."/>
            <person name="Sharma A.K."/>
            <person name="Nesbo C.L."/>
            <person name="MacLeod D."/>
            <person name="Bapteste E."/>
            <person name="Doolittle W.F."/>
            <person name="Charlebois R.L."/>
            <person name="Legault B."/>
            <person name="Rodriguez-Valera F."/>
        </authorList>
    </citation>
    <scope>NUCLEOTIDE SEQUENCE [LARGE SCALE GENOMIC DNA]</scope>
    <source>
        <strain evidence="3">DSM 13855 / CECT 5946 / M31</strain>
    </source>
</reference>
<feature type="compositionally biased region" description="Low complexity" evidence="1">
    <location>
        <begin position="341"/>
        <end position="356"/>
    </location>
</feature>
<proteinExistence type="predicted"/>
<evidence type="ECO:0000313" key="3">
    <source>
        <dbReference type="Proteomes" id="UP000008674"/>
    </source>
</evidence>
<dbReference type="OrthoDB" id="7224763at2"/>
<gene>
    <name evidence="2" type="ordered locus">SRU_1410</name>
</gene>
<organism evidence="2 3">
    <name type="scientific">Salinibacter ruber (strain DSM 13855 / M31)</name>
    <dbReference type="NCBI Taxonomy" id="309807"/>
    <lineage>
        <taxon>Bacteria</taxon>
        <taxon>Pseudomonadati</taxon>
        <taxon>Rhodothermota</taxon>
        <taxon>Rhodothermia</taxon>
        <taxon>Rhodothermales</taxon>
        <taxon>Salinibacteraceae</taxon>
        <taxon>Salinibacter</taxon>
    </lineage>
</organism>
<evidence type="ECO:0000313" key="2">
    <source>
        <dbReference type="EMBL" id="ABC44328.1"/>
    </source>
</evidence>
<dbReference type="EnsemblBacteria" id="ABC44328">
    <property type="protein sequence ID" value="ABC44328"/>
    <property type="gene ID" value="SRU_1410"/>
</dbReference>
<sequence>MHKKHGARPLRLSRRHLHEGVVDKTRLAKENRYGGQHLLPGHEVVDGLKGVGVHDLRVLHIRVGGRREFIFHRSNNTFRRLFPPFDRLFGGGDGRVQHRRLLPLFGVEVLVPGRLREAVGLPHGRHAHNFNVEEQVFHEALEDDVLLGVLAAEDRHVGLAGVEELSHDGGDPPKVPLAVRATEMLVEPLHVDPRERAGQGLVVGIGIHLFNRRRKHCVHVERLQRLPVALQIARVVVVVFARPKLSGIHKDRDGHMVGLVQGPAHERQVSLVQGPQGRHEGERLSLGPGRVGLGLHGVNGAKQFHRRARRIDVRDCKQMPHGATEPRPSSSCPTVWPPGASSPTRSPSPCTPFTPSGLTHGTLGRAPTDRRCSRGAQQRVGSSLPLAALDAEVQACAIETRGKETARRTAHILRAARGLSPSFWGSGCGRPSLSGPLDPVPHAPDGVEQARTPRGLAWRPGENRRGSGRPTCLFSGKQTPVPGVGLEPTRATRPNGFSYHSNFHWWGVVWTFSSPYPAGRRCCPSSLCTFPKSGLAQDYQSKGFPDFEQIYVRRFRPSTHLSKSVASTNSATPAIWSF</sequence>
<dbReference type="HOGENOM" id="CLU_471642_0_0_10"/>
<name>Q2S2P7_SALRD</name>
<feature type="region of interest" description="Disordered" evidence="1">
    <location>
        <begin position="456"/>
        <end position="487"/>
    </location>
</feature>
<dbReference type="KEGG" id="sru:SRU_1410"/>
<dbReference type="eggNOG" id="ENOG502ZPIG">
    <property type="taxonomic scope" value="Bacteria"/>
</dbReference>